<dbReference type="Gene3D" id="2.60.40.3440">
    <property type="match status" value="2"/>
</dbReference>
<evidence type="ECO:0000256" key="3">
    <source>
        <dbReference type="ARBA" id="ARBA00009490"/>
    </source>
</evidence>
<comment type="similarity">
    <text evidence="3">Belongs to the peptidase M10B family.</text>
</comment>
<dbReference type="CDD" id="cd04277">
    <property type="entry name" value="ZnMc_serralysin_like"/>
    <property type="match status" value="1"/>
</dbReference>
<dbReference type="GO" id="GO:0008237">
    <property type="term" value="F:metallopeptidase activity"/>
    <property type="evidence" value="ECO:0007669"/>
    <property type="project" value="InterPro"/>
</dbReference>
<dbReference type="InterPro" id="IPR034033">
    <property type="entry name" value="Serralysin-like"/>
</dbReference>
<evidence type="ECO:0000256" key="4">
    <source>
        <dbReference type="ARBA" id="ARBA00022525"/>
    </source>
</evidence>
<dbReference type="AlphaFoldDB" id="A0A9Q9H7D3"/>
<protein>
    <submittedName>
        <fullName evidence="7">Tandem-95 repeat protein</fullName>
    </submittedName>
</protein>
<dbReference type="Gene3D" id="2.150.10.10">
    <property type="entry name" value="Serralysin-like metalloprotease, C-terminal"/>
    <property type="match status" value="2"/>
</dbReference>
<dbReference type="Pfam" id="PF08548">
    <property type="entry name" value="Peptidase_M10_C"/>
    <property type="match status" value="1"/>
</dbReference>
<dbReference type="InterPro" id="IPR001343">
    <property type="entry name" value="Hemolysn_Ca-bd"/>
</dbReference>
<dbReference type="Gene3D" id="2.60.40.2810">
    <property type="match status" value="1"/>
</dbReference>
<dbReference type="RefSeq" id="WP_259805429.1">
    <property type="nucleotide sequence ID" value="NZ_CP080776.1"/>
</dbReference>
<dbReference type="GO" id="GO:0005615">
    <property type="term" value="C:extracellular space"/>
    <property type="evidence" value="ECO:0007669"/>
    <property type="project" value="InterPro"/>
</dbReference>
<dbReference type="PRINTS" id="PR00313">
    <property type="entry name" value="CABNDNGRPT"/>
</dbReference>
<dbReference type="GO" id="GO:0006508">
    <property type="term" value="P:proteolysis"/>
    <property type="evidence" value="ECO:0007669"/>
    <property type="project" value="InterPro"/>
</dbReference>
<dbReference type="Pfam" id="PF00353">
    <property type="entry name" value="HemolysinCabind"/>
    <property type="match status" value="3"/>
</dbReference>
<evidence type="ECO:0000256" key="2">
    <source>
        <dbReference type="ARBA" id="ARBA00004613"/>
    </source>
</evidence>
<dbReference type="InterPro" id="IPR024079">
    <property type="entry name" value="MetalloPept_cat_dom_sf"/>
</dbReference>
<gene>
    <name evidence="7" type="ORF">K3X48_07960</name>
</gene>
<dbReference type="GO" id="GO:0008270">
    <property type="term" value="F:zinc ion binding"/>
    <property type="evidence" value="ECO:0007669"/>
    <property type="project" value="InterPro"/>
</dbReference>
<feature type="domain" description="Peptidase metallopeptidase" evidence="6">
    <location>
        <begin position="585"/>
        <end position="763"/>
    </location>
</feature>
<evidence type="ECO:0000256" key="1">
    <source>
        <dbReference type="ARBA" id="ARBA00001913"/>
    </source>
</evidence>
<evidence type="ECO:0000259" key="6">
    <source>
        <dbReference type="SMART" id="SM00235"/>
    </source>
</evidence>
<dbReference type="InterPro" id="IPR013858">
    <property type="entry name" value="Peptidase_M10B_C"/>
</dbReference>
<reference evidence="7" key="1">
    <citation type="submission" date="2021-08" db="EMBL/GenBank/DDBJ databases">
        <authorList>
            <person name="Nwanade C."/>
            <person name="Wang M."/>
            <person name="Masoudi A."/>
            <person name="Yu Z."/>
            <person name="Liu J."/>
        </authorList>
    </citation>
    <scope>NUCLEOTIDE SEQUENCE</scope>
    <source>
        <strain evidence="7">S056</strain>
    </source>
</reference>
<dbReference type="Pfam" id="PF17963">
    <property type="entry name" value="Big_9"/>
    <property type="match status" value="4"/>
</dbReference>
<accession>A0A9Q9H7D3</accession>
<dbReference type="NCBIfam" id="NF012211">
    <property type="entry name" value="tand_rpt_95"/>
    <property type="match status" value="4"/>
</dbReference>
<dbReference type="EMBL" id="CP080776">
    <property type="protein sequence ID" value="UWP94198.1"/>
    <property type="molecule type" value="Genomic_DNA"/>
</dbReference>
<keyword evidence="4" id="KW-0964">Secreted</keyword>
<dbReference type="SMART" id="SM00235">
    <property type="entry name" value="ZnMc"/>
    <property type="match status" value="1"/>
</dbReference>
<keyword evidence="5" id="KW-0677">Repeat</keyword>
<evidence type="ECO:0000313" key="7">
    <source>
        <dbReference type="EMBL" id="UWP94198.1"/>
    </source>
</evidence>
<dbReference type="Gene3D" id="3.40.390.10">
    <property type="entry name" value="Collagenase (Catalytic Domain)"/>
    <property type="match status" value="1"/>
</dbReference>
<organism evidence="7 8">
    <name type="scientific">Aliiroseovarius crassostreae</name>
    <dbReference type="NCBI Taxonomy" id="154981"/>
    <lineage>
        <taxon>Bacteria</taxon>
        <taxon>Pseudomonadati</taxon>
        <taxon>Pseudomonadota</taxon>
        <taxon>Alphaproteobacteria</taxon>
        <taxon>Rhodobacterales</taxon>
        <taxon>Paracoccaceae</taxon>
        <taxon>Aliiroseovarius</taxon>
    </lineage>
</organism>
<comment type="subcellular location">
    <subcellularLocation>
        <location evidence="2">Secreted</location>
    </subcellularLocation>
</comment>
<dbReference type="SUPFAM" id="SSF51120">
    <property type="entry name" value="beta-Roll"/>
    <property type="match status" value="2"/>
</dbReference>
<dbReference type="GO" id="GO:0005509">
    <property type="term" value="F:calcium ion binding"/>
    <property type="evidence" value="ECO:0007669"/>
    <property type="project" value="InterPro"/>
</dbReference>
<evidence type="ECO:0000313" key="8">
    <source>
        <dbReference type="Proteomes" id="UP001057991"/>
    </source>
</evidence>
<evidence type="ECO:0000256" key="5">
    <source>
        <dbReference type="ARBA" id="ARBA00022737"/>
    </source>
</evidence>
<sequence length="929" mass="95955">MAKNGKGGPKGGGDSNVISGTNGDDILSALGGVFTLKGGKGNDIYIIDDALDVIEERRGSGTDTVRTSIDYTLGAHLERLELTGTDDLTGTGNDLDNQLTGNDGNNLLSGLNGDDSFVGSAGNDTLLGGAGTDSAIYQGSMAEYDFSWIGEDLLITAPDGSADLLSDIEFLFFSDQSVATSDISAPPPPPQAEDDSATVMEDGTTVIDVLGNDHGEGLAVQSVSGAGLGQISLNADGTLTYRPDANWNGVDTLTYWIEDAQGRVASAEVTVNVLPQNDAPIAQADRVSAEEGLSFNSIASVLANDSDPDGDTLRISDYDSQSAHGGVITMTSDGQFSYQAADGFSGTDNFTYWVSDGNGGTASASVTIDVTARPPENSAPSAADDVYSVAEGALLLAGSVLNNDSDPEGDTLTIATYDSTTAQGGSITMNADGSFTYVAPEGFTGLDSFSYQVSDGALTDQAQVSISVTPSPADGSLAQSDFYSLSSGTVFLSDSVLSNDTAPDGTTLQILDSDRVTADGNSVYLTASGQILVQSALGYSGVDSFTYTISDGQGGSETATVTLNIAPPSALTYYIEGLLWEDNSKRLNYPDSNGTAVTVTYTFLNDAPAYADSTVHDSFLAFSDAEREVVRALLAEIEAMTGLDFVEVSGEDQATITFGSYDIPGDTDGSATTPVGTPIGDYAGDVWLDTALMGGGLLEGSDGYRVLIHELGHALGLVHADLPAAETTQQYTVMVGPAHADYDGSPTGYQIYDIAALQFLYGADTSTTGGDDVYDFAALENRFEAIWDGAGQDSLDMSAAQYGVVLDLREGAYSTIATSGANNISIAYGTVIEDAHGGAGDDRITGNAADNLLSGGEGADQFVFHAGWGQDTISDFDQAVDTLDFSGSGLTASDLSVELVGTDTVISDGLNSLTLLDTQGIELTDLLYA</sequence>
<dbReference type="Proteomes" id="UP001057991">
    <property type="component" value="Chromosome"/>
</dbReference>
<dbReference type="InterPro" id="IPR006026">
    <property type="entry name" value="Peptidase_Metallo"/>
</dbReference>
<name>A0A9Q9H7D3_9RHOB</name>
<comment type="cofactor">
    <cofactor evidence="1">
        <name>Ca(2+)</name>
        <dbReference type="ChEBI" id="CHEBI:29108"/>
    </cofactor>
</comment>
<dbReference type="InterPro" id="IPR011049">
    <property type="entry name" value="Serralysin-like_metalloprot_C"/>
</dbReference>
<dbReference type="SUPFAM" id="SSF55486">
    <property type="entry name" value="Metalloproteases ('zincins'), catalytic domain"/>
    <property type="match status" value="1"/>
</dbReference>
<proteinExistence type="inferred from homology"/>